<dbReference type="SUPFAM" id="SSF46785">
    <property type="entry name" value="Winged helix' DNA-binding domain"/>
    <property type="match status" value="1"/>
</dbReference>
<organism evidence="5 7">
    <name type="scientific">Kurthia zopfii</name>
    <dbReference type="NCBI Taxonomy" id="1650"/>
    <lineage>
        <taxon>Bacteria</taxon>
        <taxon>Bacillati</taxon>
        <taxon>Bacillota</taxon>
        <taxon>Bacilli</taxon>
        <taxon>Bacillales</taxon>
        <taxon>Caryophanaceae</taxon>
        <taxon>Kurthia</taxon>
    </lineage>
</organism>
<keyword evidence="1" id="KW-0805">Transcription regulation</keyword>
<reference evidence="6 8" key="2">
    <citation type="submission" date="2019-03" db="EMBL/GenBank/DDBJ databases">
        <title>Genomic Encyclopedia of Type Strains, Phase IV (KMG-IV): sequencing the most valuable type-strain genomes for metagenomic binning, comparative biology and taxonomic classification.</title>
        <authorList>
            <person name="Goeker M."/>
        </authorList>
    </citation>
    <scope>NUCLEOTIDE SEQUENCE [LARGE SCALE GENOMIC DNA]</scope>
    <source>
        <strain evidence="6 8">DSM 20580</strain>
    </source>
</reference>
<evidence type="ECO:0000313" key="6">
    <source>
        <dbReference type="EMBL" id="TDR35180.1"/>
    </source>
</evidence>
<dbReference type="Gene3D" id="1.10.10.10">
    <property type="entry name" value="Winged helix-like DNA-binding domain superfamily/Winged helix DNA-binding domain"/>
    <property type="match status" value="1"/>
</dbReference>
<dbReference type="InterPro" id="IPR039422">
    <property type="entry name" value="MarR/SlyA-like"/>
</dbReference>
<dbReference type="GO" id="GO:0003700">
    <property type="term" value="F:DNA-binding transcription factor activity"/>
    <property type="evidence" value="ECO:0007669"/>
    <property type="project" value="InterPro"/>
</dbReference>
<dbReference type="EMBL" id="UGNP01000001">
    <property type="protein sequence ID" value="STX09534.1"/>
    <property type="molecule type" value="Genomic_DNA"/>
</dbReference>
<dbReference type="GO" id="GO:0006950">
    <property type="term" value="P:response to stress"/>
    <property type="evidence" value="ECO:0007669"/>
    <property type="project" value="TreeGrafter"/>
</dbReference>
<dbReference type="Pfam" id="PF01047">
    <property type="entry name" value="MarR"/>
    <property type="match status" value="1"/>
</dbReference>
<protein>
    <submittedName>
        <fullName evidence="6">MarR family transcriptional regulator</fullName>
    </submittedName>
    <submittedName>
        <fullName evidence="5">Uncharacterized HTH-type transcriptional regulator yusO</fullName>
    </submittedName>
</protein>
<dbReference type="PROSITE" id="PS50995">
    <property type="entry name" value="HTH_MARR_2"/>
    <property type="match status" value="1"/>
</dbReference>
<reference evidence="5 7" key="1">
    <citation type="submission" date="2018-06" db="EMBL/GenBank/DDBJ databases">
        <authorList>
            <consortium name="Pathogen Informatics"/>
            <person name="Doyle S."/>
        </authorList>
    </citation>
    <scope>NUCLEOTIDE SEQUENCE [LARGE SCALE GENOMIC DNA]</scope>
    <source>
        <strain evidence="5 7">NCTC10597</strain>
    </source>
</reference>
<dbReference type="EMBL" id="SNZG01000032">
    <property type="protein sequence ID" value="TDR35180.1"/>
    <property type="molecule type" value="Genomic_DNA"/>
</dbReference>
<dbReference type="RefSeq" id="WP_109350370.1">
    <property type="nucleotide sequence ID" value="NZ_BJUE01000029.1"/>
</dbReference>
<keyword evidence="3" id="KW-0804">Transcription</keyword>
<dbReference type="PANTHER" id="PTHR33164:SF56">
    <property type="entry name" value="HTH-TYPE TRANSCRIPTIONAL REGULATOR MHQR"/>
    <property type="match status" value="1"/>
</dbReference>
<feature type="domain" description="HTH marR-type" evidence="4">
    <location>
        <begin position="6"/>
        <end position="138"/>
    </location>
</feature>
<gene>
    <name evidence="5" type="primary">yusO_3</name>
    <name evidence="6" type="ORF">DFR61_13231</name>
    <name evidence="5" type="ORF">NCTC10597_01212</name>
</gene>
<dbReference type="InterPro" id="IPR000835">
    <property type="entry name" value="HTH_MarR-typ"/>
</dbReference>
<comment type="caution">
    <text evidence="5">The sequence shown here is derived from an EMBL/GenBank/DDBJ whole genome shotgun (WGS) entry which is preliminary data.</text>
</comment>
<dbReference type="Proteomes" id="UP000254330">
    <property type="component" value="Unassembled WGS sequence"/>
</dbReference>
<proteinExistence type="predicted"/>
<keyword evidence="8" id="KW-1185">Reference proteome</keyword>
<evidence type="ECO:0000256" key="1">
    <source>
        <dbReference type="ARBA" id="ARBA00023015"/>
    </source>
</evidence>
<evidence type="ECO:0000313" key="7">
    <source>
        <dbReference type="Proteomes" id="UP000254330"/>
    </source>
</evidence>
<dbReference type="InterPro" id="IPR036390">
    <property type="entry name" value="WH_DNA-bd_sf"/>
</dbReference>
<dbReference type="AlphaFoldDB" id="A0A2U3AAS2"/>
<evidence type="ECO:0000259" key="4">
    <source>
        <dbReference type="PROSITE" id="PS50995"/>
    </source>
</evidence>
<accession>A0A2U3AAS2</accession>
<evidence type="ECO:0000313" key="8">
    <source>
        <dbReference type="Proteomes" id="UP000294641"/>
    </source>
</evidence>
<evidence type="ECO:0000256" key="2">
    <source>
        <dbReference type="ARBA" id="ARBA00023125"/>
    </source>
</evidence>
<dbReference type="PRINTS" id="PR00598">
    <property type="entry name" value="HTHMARR"/>
</dbReference>
<dbReference type="GO" id="GO:0003677">
    <property type="term" value="F:DNA binding"/>
    <property type="evidence" value="ECO:0007669"/>
    <property type="project" value="UniProtKB-KW"/>
</dbReference>
<sequence length="143" mass="16236">MEEKISLKALTVLLRASQTIDEVLRKDMQQFHINLTEFAVLELLYHKGEQPIQRIGEKILITSGSITYVVDKLQQKGYVQRVSCPTDRRVTFTALTDSGRAFIEEIFPVHEALVNKIFAVASEDEKKAVIEVLKKVGKNAKHI</sequence>
<dbReference type="PANTHER" id="PTHR33164">
    <property type="entry name" value="TRANSCRIPTIONAL REGULATOR, MARR FAMILY"/>
    <property type="match status" value="1"/>
</dbReference>
<dbReference type="SMART" id="SM00347">
    <property type="entry name" value="HTH_MARR"/>
    <property type="match status" value="1"/>
</dbReference>
<dbReference type="InterPro" id="IPR036388">
    <property type="entry name" value="WH-like_DNA-bd_sf"/>
</dbReference>
<keyword evidence="2" id="KW-0238">DNA-binding</keyword>
<evidence type="ECO:0000256" key="3">
    <source>
        <dbReference type="ARBA" id="ARBA00023163"/>
    </source>
</evidence>
<name>A0A2U3AAS2_9BACL</name>
<dbReference type="OrthoDB" id="9799747at2"/>
<dbReference type="Proteomes" id="UP000294641">
    <property type="component" value="Unassembled WGS sequence"/>
</dbReference>
<evidence type="ECO:0000313" key="5">
    <source>
        <dbReference type="EMBL" id="STX09534.1"/>
    </source>
</evidence>